<dbReference type="InterPro" id="IPR002645">
    <property type="entry name" value="STAS_dom"/>
</dbReference>
<dbReference type="eggNOG" id="COG1366">
    <property type="taxonomic scope" value="Bacteria"/>
</dbReference>
<protein>
    <submittedName>
        <fullName evidence="3">STAS domain-containing protein</fullName>
    </submittedName>
</protein>
<evidence type="ECO:0000256" key="1">
    <source>
        <dbReference type="ARBA" id="ARBA00022553"/>
    </source>
</evidence>
<dbReference type="InterPro" id="IPR044398">
    <property type="entry name" value="Globin-sensor_dom"/>
</dbReference>
<dbReference type="Pfam" id="PF01740">
    <property type="entry name" value="STAS"/>
    <property type="match status" value="1"/>
</dbReference>
<dbReference type="STRING" id="674.VM_19495"/>
<proteinExistence type="predicted"/>
<dbReference type="InterPro" id="IPR009050">
    <property type="entry name" value="Globin-like_sf"/>
</dbReference>
<dbReference type="InterPro" id="IPR012292">
    <property type="entry name" value="Globin/Proto"/>
</dbReference>
<reference evidence="3" key="1">
    <citation type="submission" date="2017-12" db="EMBL/GenBank/DDBJ databases">
        <title>FDA dAtabase for Regulatory Grade micrObial Sequences (FDA-ARGOS): Supporting development and validation of Infectious Disease Dx tests.</title>
        <authorList>
            <person name="Hoffmann M."/>
            <person name="Allard M."/>
            <person name="Evans P."/>
            <person name="Brown E."/>
            <person name="Tallon L.J."/>
            <person name="Sadzewicz L."/>
            <person name="Sengamalay N."/>
            <person name="Ott S."/>
            <person name="Godinez A."/>
            <person name="Nagaraj S."/>
            <person name="Vavikolanu K."/>
            <person name="Aluvathingal J."/>
            <person name="Nadendla S."/>
            <person name="Hobson J."/>
            <person name="Sichtig H."/>
        </authorList>
    </citation>
    <scope>NUCLEOTIDE SEQUENCE [LARGE SCALE GENOMIC DNA]</scope>
    <source>
        <strain evidence="3">FDAARGOS_113</strain>
    </source>
</reference>
<dbReference type="GO" id="GO:0020037">
    <property type="term" value="F:heme binding"/>
    <property type="evidence" value="ECO:0007669"/>
    <property type="project" value="InterPro"/>
</dbReference>
<dbReference type="PROSITE" id="PS50801">
    <property type="entry name" value="STAS"/>
    <property type="match status" value="1"/>
</dbReference>
<keyword evidence="4" id="KW-1185">Reference proteome</keyword>
<gene>
    <name evidence="3" type="ORF">AL544_000650</name>
</gene>
<dbReference type="Pfam" id="PF11563">
    <property type="entry name" value="Protoglobin"/>
    <property type="match status" value="1"/>
</dbReference>
<dbReference type="Proteomes" id="UP000053748">
    <property type="component" value="Unassembled WGS sequence"/>
</dbReference>
<name>A0A1D8SHM0_VIBMI</name>
<dbReference type="PANTHER" id="PTHR33745:SF3">
    <property type="entry name" value="RSBT CO-ANTAGONIST PROTEIN RSBRC"/>
    <property type="match status" value="1"/>
</dbReference>
<dbReference type="PANTHER" id="PTHR33745">
    <property type="entry name" value="RSBT ANTAGONIST PROTEIN RSBS-RELATED"/>
    <property type="match status" value="1"/>
</dbReference>
<accession>A0A1D8SHM0</accession>
<dbReference type="AlphaFoldDB" id="A0A1D8SHM0"/>
<keyword evidence="1" id="KW-0597">Phosphoprotein</keyword>
<dbReference type="CDD" id="cd07041">
    <property type="entry name" value="STAS_RsbR_RsbS_like"/>
    <property type="match status" value="1"/>
</dbReference>
<sequence>MRTVQSSVLSDPEALLALHDLTEADLALIRKFGQIIQPKLKEYVTHFYGWLQTTSAYDQYFHDPQKLTRVQEQQLDYWRSFFNARVDAQYVKERAEVGEVHARVGLPLPTYFAGMNMSMVIFTKRMYDGSLYSDEYSSLVTAFTKLLHMDTTIVVDTYSRLINKKISEQSEALLAMSTPVTMIWQDILMLPIVGIIDSKRAQDIMITVLNKIAEYRAKVFIMDISGVAVVDTAVANHFIKITKATKLMGCECLVSGVSPSIAQTMVQLGINVGEVRTNATLRDALENAFRTVGVNLKGSGQMRSEE</sequence>
<dbReference type="GO" id="GO:0019825">
    <property type="term" value="F:oxygen binding"/>
    <property type="evidence" value="ECO:0007669"/>
    <property type="project" value="InterPro"/>
</dbReference>
<dbReference type="InterPro" id="IPR051932">
    <property type="entry name" value="Bact_StressResp_Reg"/>
</dbReference>
<dbReference type="OrthoDB" id="9765776at2"/>
<feature type="domain" description="STAS" evidence="2">
    <location>
        <begin position="177"/>
        <end position="288"/>
    </location>
</feature>
<comment type="caution">
    <text evidence="3">The sequence shown here is derived from an EMBL/GenBank/DDBJ whole genome shotgun (WGS) entry which is preliminary data.</text>
</comment>
<evidence type="ECO:0000313" key="4">
    <source>
        <dbReference type="Proteomes" id="UP000053748"/>
    </source>
</evidence>
<dbReference type="Gene3D" id="3.30.750.24">
    <property type="entry name" value="STAS domain"/>
    <property type="match status" value="1"/>
</dbReference>
<dbReference type="SUPFAM" id="SSF52091">
    <property type="entry name" value="SpoIIaa-like"/>
    <property type="match status" value="1"/>
</dbReference>
<dbReference type="SUPFAM" id="SSF46458">
    <property type="entry name" value="Globin-like"/>
    <property type="match status" value="1"/>
</dbReference>
<organism evidence="3 4">
    <name type="scientific">Vibrio mimicus</name>
    <dbReference type="NCBI Taxonomy" id="674"/>
    <lineage>
        <taxon>Bacteria</taxon>
        <taxon>Pseudomonadati</taxon>
        <taxon>Pseudomonadota</taxon>
        <taxon>Gammaproteobacteria</taxon>
        <taxon>Vibrionales</taxon>
        <taxon>Vibrionaceae</taxon>
        <taxon>Vibrio</taxon>
    </lineage>
</organism>
<dbReference type="InterPro" id="IPR036513">
    <property type="entry name" value="STAS_dom_sf"/>
</dbReference>
<evidence type="ECO:0000313" key="3">
    <source>
        <dbReference type="EMBL" id="PNM63524.1"/>
    </source>
</evidence>
<dbReference type="EMBL" id="LOSJ02000001">
    <property type="protein sequence ID" value="PNM63524.1"/>
    <property type="molecule type" value="Genomic_DNA"/>
</dbReference>
<dbReference type="RefSeq" id="WP_001261271.1">
    <property type="nucleotide sequence ID" value="NZ_CAWMSS010000002.1"/>
</dbReference>
<evidence type="ECO:0000259" key="2">
    <source>
        <dbReference type="PROSITE" id="PS50801"/>
    </source>
</evidence>
<dbReference type="Gene3D" id="1.10.490.10">
    <property type="entry name" value="Globins"/>
    <property type="match status" value="1"/>
</dbReference>